<dbReference type="SUPFAM" id="SSF53901">
    <property type="entry name" value="Thiolase-like"/>
    <property type="match status" value="2"/>
</dbReference>
<keyword evidence="7" id="KW-1185">Reference proteome</keyword>
<dbReference type="InterPro" id="IPR011141">
    <property type="entry name" value="Polyketide_synthase_type-III"/>
</dbReference>
<dbReference type="Pfam" id="PF02797">
    <property type="entry name" value="Chal_sti_synt_C"/>
    <property type="match status" value="1"/>
</dbReference>
<protein>
    <submittedName>
        <fullName evidence="6">Alpha-pyrone synthesis polyketide synthase-like Pks18</fullName>
        <ecNumber evidence="6">2.3.1.-</ecNumber>
    </submittedName>
</protein>
<dbReference type="InterPro" id="IPR001099">
    <property type="entry name" value="Chalcone/stilbene_synt_N"/>
</dbReference>
<evidence type="ECO:0000259" key="5">
    <source>
        <dbReference type="Pfam" id="PF02797"/>
    </source>
</evidence>
<evidence type="ECO:0000313" key="6">
    <source>
        <dbReference type="EMBL" id="CAG5017589.1"/>
    </source>
</evidence>
<comment type="similarity">
    <text evidence="1">Belongs to the thiolase-like superfamily. Chalcone/stilbene synthases family.</text>
</comment>
<name>A0A916JIY1_9BACT</name>
<feature type="domain" description="Chalcone/stilbene synthase N-terminal" evidence="4">
    <location>
        <begin position="4"/>
        <end position="213"/>
    </location>
</feature>
<evidence type="ECO:0000256" key="2">
    <source>
        <dbReference type="ARBA" id="ARBA00022679"/>
    </source>
</evidence>
<organism evidence="6 7">
    <name type="scientific">Dyadobacter helix</name>
    <dbReference type="NCBI Taxonomy" id="2822344"/>
    <lineage>
        <taxon>Bacteria</taxon>
        <taxon>Pseudomonadati</taxon>
        <taxon>Bacteroidota</taxon>
        <taxon>Cytophagia</taxon>
        <taxon>Cytophagales</taxon>
        <taxon>Spirosomataceae</taxon>
        <taxon>Dyadobacter</taxon>
    </lineage>
</organism>
<dbReference type="CDD" id="cd00831">
    <property type="entry name" value="CHS_like"/>
    <property type="match status" value="1"/>
</dbReference>
<sequence>MSYLSAIATAVPENCFSQETLTDFYIRSTNDLMSKRKIKIVSGKTGIQTRYSVLSDFDKAYEDYTFFSKSADLLPEPTLSDRMKIYAQQATELSLKAVNGLEGIHDFKEQITHLITVTCTGLFAPGLDIELMRALSLSPTVQRSSVNFMGCNAAILALKNADVICRTFPAAKVLIVCTELCTIHFQKQYNDDYLLSNLLFADGAAAVIVSGKPDGMYQHAVQMEEFNSMVLHSGYDDMAWRLSETGFIMNLSSYVPGLIRENIRAMLLGAGLNIDQIKHWAVHPGGKRIIDDFALALNLDKCAMSDTYKILKNYGNMSSPTVLFVLKEILEKAKSEHRNEQILAAAFGPGLTIETLKMRYV</sequence>
<dbReference type="PANTHER" id="PTHR11877:SF46">
    <property type="entry name" value="TYPE III POLYKETIDE SYNTHASE A"/>
    <property type="match status" value="1"/>
</dbReference>
<dbReference type="RefSeq" id="WP_229253023.1">
    <property type="nucleotide sequence ID" value="NZ_CAJRAF010000004.1"/>
</dbReference>
<evidence type="ECO:0000259" key="4">
    <source>
        <dbReference type="Pfam" id="PF00195"/>
    </source>
</evidence>
<dbReference type="PANTHER" id="PTHR11877">
    <property type="entry name" value="HYDROXYMETHYLGLUTARYL-COA SYNTHASE"/>
    <property type="match status" value="1"/>
</dbReference>
<dbReference type="Pfam" id="PF00195">
    <property type="entry name" value="Chal_sti_synt_N"/>
    <property type="match status" value="1"/>
</dbReference>
<dbReference type="PIRSF" id="PIRSF000451">
    <property type="entry name" value="PKS_III"/>
    <property type="match status" value="1"/>
</dbReference>
<dbReference type="EMBL" id="CAJRAF010000004">
    <property type="protein sequence ID" value="CAG5017589.1"/>
    <property type="molecule type" value="Genomic_DNA"/>
</dbReference>
<dbReference type="InterPro" id="IPR016039">
    <property type="entry name" value="Thiolase-like"/>
</dbReference>
<proteinExistence type="inferred from homology"/>
<evidence type="ECO:0000313" key="7">
    <source>
        <dbReference type="Proteomes" id="UP000680038"/>
    </source>
</evidence>
<reference evidence="6" key="1">
    <citation type="submission" date="2021-04" db="EMBL/GenBank/DDBJ databases">
        <authorList>
            <person name="Rodrigo-Torres L."/>
            <person name="Arahal R. D."/>
            <person name="Lucena T."/>
        </authorList>
    </citation>
    <scope>NUCLEOTIDE SEQUENCE</scope>
    <source>
        <strain evidence="6">CECT 9275</strain>
    </source>
</reference>
<feature type="active site" description="Acyl-thioester intermediate" evidence="3">
    <location>
        <position position="151"/>
    </location>
</feature>
<keyword evidence="6" id="KW-0012">Acyltransferase</keyword>
<accession>A0A916JIY1</accession>
<dbReference type="GO" id="GO:0016747">
    <property type="term" value="F:acyltransferase activity, transferring groups other than amino-acyl groups"/>
    <property type="evidence" value="ECO:0007669"/>
    <property type="project" value="InterPro"/>
</dbReference>
<dbReference type="Proteomes" id="UP000680038">
    <property type="component" value="Unassembled WGS sequence"/>
</dbReference>
<gene>
    <name evidence="6" type="ORF">DYBT9275_05805</name>
</gene>
<evidence type="ECO:0000256" key="3">
    <source>
        <dbReference type="PIRSR" id="PIRSR000451-1"/>
    </source>
</evidence>
<dbReference type="EC" id="2.3.1.-" evidence="6"/>
<evidence type="ECO:0000256" key="1">
    <source>
        <dbReference type="ARBA" id="ARBA00005531"/>
    </source>
</evidence>
<dbReference type="Gene3D" id="3.40.47.10">
    <property type="match status" value="2"/>
</dbReference>
<comment type="caution">
    <text evidence="6">The sequence shown here is derived from an EMBL/GenBank/DDBJ whole genome shotgun (WGS) entry which is preliminary data.</text>
</comment>
<dbReference type="InterPro" id="IPR012328">
    <property type="entry name" value="Chalcone/stilbene_synt_C"/>
</dbReference>
<keyword evidence="2 6" id="KW-0808">Transferase</keyword>
<dbReference type="GO" id="GO:0030639">
    <property type="term" value="P:polyketide biosynthetic process"/>
    <property type="evidence" value="ECO:0007669"/>
    <property type="project" value="TreeGrafter"/>
</dbReference>
<feature type="domain" description="Chalcone/stilbene synthase C-terminal" evidence="5">
    <location>
        <begin position="236"/>
        <end position="360"/>
    </location>
</feature>
<dbReference type="AlphaFoldDB" id="A0A916JIY1"/>